<feature type="compositionally biased region" description="Basic and acidic residues" evidence="1">
    <location>
        <begin position="70"/>
        <end position="84"/>
    </location>
</feature>
<feature type="compositionally biased region" description="Basic and acidic residues" evidence="1">
    <location>
        <begin position="15"/>
        <end position="34"/>
    </location>
</feature>
<evidence type="ECO:0000256" key="1">
    <source>
        <dbReference type="SAM" id="MobiDB-lite"/>
    </source>
</evidence>
<proteinExistence type="predicted"/>
<evidence type="ECO:0000313" key="3">
    <source>
        <dbReference type="Proteomes" id="UP000005239"/>
    </source>
</evidence>
<name>A0A2A6B9A1_PRIPA</name>
<organism evidence="2 3">
    <name type="scientific">Pristionchus pacificus</name>
    <name type="common">Parasitic nematode worm</name>
    <dbReference type="NCBI Taxonomy" id="54126"/>
    <lineage>
        <taxon>Eukaryota</taxon>
        <taxon>Metazoa</taxon>
        <taxon>Ecdysozoa</taxon>
        <taxon>Nematoda</taxon>
        <taxon>Chromadorea</taxon>
        <taxon>Rhabditida</taxon>
        <taxon>Rhabditina</taxon>
        <taxon>Diplogasteromorpha</taxon>
        <taxon>Diplogasteroidea</taxon>
        <taxon>Neodiplogasteridae</taxon>
        <taxon>Pristionchus</taxon>
    </lineage>
</organism>
<accession>A0A2A6B9A1</accession>
<accession>A0A8R1UEY7</accession>
<dbReference type="Proteomes" id="UP000005239">
    <property type="component" value="Unassembled WGS sequence"/>
</dbReference>
<feature type="region of interest" description="Disordered" evidence="1">
    <location>
        <begin position="1"/>
        <end position="84"/>
    </location>
</feature>
<protein>
    <submittedName>
        <fullName evidence="2">Uncharacterized protein</fullName>
    </submittedName>
</protein>
<sequence length="227" mass="25313">MVKGGAKNKKGASQDVRKEATVEKGSPVKDKELDSAALNAASPAKDVKSTPTKDKELNGFADALSAKGSPVKEAKETPAKDKDLDGLCDALDKVEVKEEGGDAKPFKVVDDVEKEEFEKQKKKAKKEVPPSKLPAQVRAPTKNHYKIPREWACYSKCGEVVPTTPFLPFKSPLSEERFKRHPELEEHTIVTLIQYLSERGIRMTTVIDLTLPFFYETDFLEWVIIII</sequence>
<evidence type="ECO:0000313" key="2">
    <source>
        <dbReference type="EnsemblMetazoa" id="PPA21040.1"/>
    </source>
</evidence>
<feature type="compositionally biased region" description="Basic and acidic residues" evidence="1">
    <location>
        <begin position="45"/>
        <end position="57"/>
    </location>
</feature>
<keyword evidence="3" id="KW-1185">Reference proteome</keyword>
<dbReference type="Gene3D" id="3.90.190.10">
    <property type="entry name" value="Protein tyrosine phosphatase superfamily"/>
    <property type="match status" value="1"/>
</dbReference>
<feature type="compositionally biased region" description="Basic residues" evidence="1">
    <location>
        <begin position="1"/>
        <end position="10"/>
    </location>
</feature>
<reference evidence="2" key="2">
    <citation type="submission" date="2022-06" db="UniProtKB">
        <authorList>
            <consortium name="EnsemblMetazoa"/>
        </authorList>
    </citation>
    <scope>IDENTIFICATION</scope>
    <source>
        <strain evidence="2">PS312</strain>
    </source>
</reference>
<dbReference type="AlphaFoldDB" id="A0A2A6B9A1"/>
<dbReference type="InterPro" id="IPR029021">
    <property type="entry name" value="Prot-tyrosine_phosphatase-like"/>
</dbReference>
<gene>
    <name evidence="2" type="primary">WBGene00110594</name>
</gene>
<reference evidence="3" key="1">
    <citation type="journal article" date="2008" name="Nat. Genet.">
        <title>The Pristionchus pacificus genome provides a unique perspective on nematode lifestyle and parasitism.</title>
        <authorList>
            <person name="Dieterich C."/>
            <person name="Clifton S.W."/>
            <person name="Schuster L.N."/>
            <person name="Chinwalla A."/>
            <person name="Delehaunty K."/>
            <person name="Dinkelacker I."/>
            <person name="Fulton L."/>
            <person name="Fulton R."/>
            <person name="Godfrey J."/>
            <person name="Minx P."/>
            <person name="Mitreva M."/>
            <person name="Roeseler W."/>
            <person name="Tian H."/>
            <person name="Witte H."/>
            <person name="Yang S.P."/>
            <person name="Wilson R.K."/>
            <person name="Sommer R.J."/>
        </authorList>
    </citation>
    <scope>NUCLEOTIDE SEQUENCE [LARGE SCALE GENOMIC DNA]</scope>
    <source>
        <strain evidence="3">PS312</strain>
    </source>
</reference>
<dbReference type="EnsemblMetazoa" id="PPA21040.1">
    <property type="protein sequence ID" value="PPA21040.1"/>
    <property type="gene ID" value="WBGene00110594"/>
</dbReference>
<dbReference type="SUPFAM" id="SSF52799">
    <property type="entry name" value="(Phosphotyrosine protein) phosphatases II"/>
    <property type="match status" value="1"/>
</dbReference>